<comment type="caution">
    <text evidence="1">The sequence shown here is derived from an EMBL/GenBank/DDBJ whole genome shotgun (WGS) entry which is preliminary data.</text>
</comment>
<evidence type="ECO:0000313" key="2">
    <source>
        <dbReference type="Proteomes" id="UP000675781"/>
    </source>
</evidence>
<gene>
    <name evidence="1" type="ORF">KDL01_41535</name>
</gene>
<feature type="non-terminal residue" evidence="1">
    <location>
        <position position="1"/>
    </location>
</feature>
<dbReference type="EMBL" id="JAGSOG010000640">
    <property type="protein sequence ID" value="MBR7839798.1"/>
    <property type="molecule type" value="Genomic_DNA"/>
</dbReference>
<evidence type="ECO:0000313" key="1">
    <source>
        <dbReference type="EMBL" id="MBR7839798.1"/>
    </source>
</evidence>
<protein>
    <submittedName>
        <fullName evidence="1">Uncharacterized protein</fullName>
    </submittedName>
</protein>
<dbReference type="AlphaFoldDB" id="A0A941EYI8"/>
<keyword evidence="2" id="KW-1185">Reference proteome</keyword>
<accession>A0A941EYI8</accession>
<dbReference type="Proteomes" id="UP000675781">
    <property type="component" value="Unassembled WGS sequence"/>
</dbReference>
<reference evidence="1" key="1">
    <citation type="submission" date="2021-04" db="EMBL/GenBank/DDBJ databases">
        <title>Genome based classification of Actinospica acidithermotolerans sp. nov., an actinobacterium isolated from an Indonesian hot spring.</title>
        <authorList>
            <person name="Kusuma A.B."/>
            <person name="Putra K.E."/>
            <person name="Nafisah S."/>
            <person name="Loh J."/>
            <person name="Nouioui I."/>
            <person name="Goodfellow M."/>
        </authorList>
    </citation>
    <scope>NUCLEOTIDE SEQUENCE</scope>
    <source>
        <strain evidence="1">CSCA 57</strain>
    </source>
</reference>
<organism evidence="1 2">
    <name type="scientific">Actinospica durhamensis</name>
    <dbReference type="NCBI Taxonomy" id="1508375"/>
    <lineage>
        <taxon>Bacteria</taxon>
        <taxon>Bacillati</taxon>
        <taxon>Actinomycetota</taxon>
        <taxon>Actinomycetes</taxon>
        <taxon>Catenulisporales</taxon>
        <taxon>Actinospicaceae</taxon>
        <taxon>Actinospica</taxon>
    </lineage>
</organism>
<sequence length="151" mass="15284">AGIVGVVLSLVFMAGSAFGVYAIAHSTAADPGCISYERAGEGLYSQATADSQRINAAKASGSSADMSSAESAYLQDLETAAADLAYAETLAQHANVRAALQKGATDAEDLVHAFTQYLAENNNAAEVESSAQAMVADGTSIDGLCQNATNG</sequence>
<proteinExistence type="predicted"/>
<dbReference type="RefSeq" id="WP_212534210.1">
    <property type="nucleotide sequence ID" value="NZ_JAGSOG010000640.1"/>
</dbReference>
<name>A0A941EYI8_9ACTN</name>